<dbReference type="Proteomes" id="UP001189624">
    <property type="component" value="Chromosome 4"/>
</dbReference>
<dbReference type="SMART" id="SM00205">
    <property type="entry name" value="THN"/>
    <property type="match status" value="1"/>
</dbReference>
<sequence length="275" mass="29529">MANKTSAFKVKSWPIHTLFFTIFLFINISVPKPWASATTLTISNKCSHPVWPGIQPNAGNSVVARGGFLLPPNKTHTLQVPPLWGGRVWARLGCSFDAAGKGECITGDCGGVLFCDGLGGTSPATLAEITIGADQTFYDVSLVDGYNLPISITPIKGTGKCGLAGCMRDVNKICPAGLQVRSREGNRVVACNSACMAFHLPNYCCTGSYGSPQTCGPTTYSRIFKRVCPRAYSFAYDDPTSLFSCSNANYLGWQLKSHAVMHIQQTPSDKVHAIH</sequence>
<feature type="disulfide bond" evidence="5">
    <location>
        <begin position="161"/>
        <end position="245"/>
    </location>
</feature>
<comment type="similarity">
    <text evidence="2">Belongs to the thaumatin family.</text>
</comment>
<dbReference type="GO" id="GO:0005576">
    <property type="term" value="C:extracellular region"/>
    <property type="evidence" value="ECO:0007669"/>
    <property type="project" value="UniProtKB-SubCell"/>
</dbReference>
<evidence type="ECO:0000256" key="1">
    <source>
        <dbReference type="ARBA" id="ARBA00004613"/>
    </source>
</evidence>
<dbReference type="Gene3D" id="2.60.110.10">
    <property type="entry name" value="Thaumatin"/>
    <property type="match status" value="1"/>
</dbReference>
<evidence type="ECO:0000256" key="5">
    <source>
        <dbReference type="PIRSR" id="PIRSR002703-1"/>
    </source>
</evidence>
<proteinExistence type="inferred from homology"/>
<name>A0AA86SCP6_9FABA</name>
<dbReference type="Gramene" id="rna-AYBTSS11_LOCUS15098">
    <property type="protein sequence ID" value="CAJ1952060.1"/>
    <property type="gene ID" value="gene-AYBTSS11_LOCUS15098"/>
</dbReference>
<dbReference type="FunFam" id="2.60.110.10:FF:000002">
    <property type="entry name" value="Thaumatin-like protein 1a"/>
    <property type="match status" value="1"/>
</dbReference>
<dbReference type="PIRSF" id="PIRSF002703">
    <property type="entry name" value="Thaumatin"/>
    <property type="match status" value="1"/>
</dbReference>
<reference evidence="6" key="1">
    <citation type="submission" date="2023-10" db="EMBL/GenBank/DDBJ databases">
        <authorList>
            <person name="Domelevo Entfellner J.-B."/>
        </authorList>
    </citation>
    <scope>NUCLEOTIDE SEQUENCE</scope>
</reference>
<organism evidence="6 7">
    <name type="scientific">Sphenostylis stenocarpa</name>
    <dbReference type="NCBI Taxonomy" id="92480"/>
    <lineage>
        <taxon>Eukaryota</taxon>
        <taxon>Viridiplantae</taxon>
        <taxon>Streptophyta</taxon>
        <taxon>Embryophyta</taxon>
        <taxon>Tracheophyta</taxon>
        <taxon>Spermatophyta</taxon>
        <taxon>Magnoliopsida</taxon>
        <taxon>eudicotyledons</taxon>
        <taxon>Gunneridae</taxon>
        <taxon>Pentapetalae</taxon>
        <taxon>rosids</taxon>
        <taxon>fabids</taxon>
        <taxon>Fabales</taxon>
        <taxon>Fabaceae</taxon>
        <taxon>Papilionoideae</taxon>
        <taxon>50 kb inversion clade</taxon>
        <taxon>NPAAA clade</taxon>
        <taxon>indigoferoid/millettioid clade</taxon>
        <taxon>Phaseoleae</taxon>
        <taxon>Sphenostylis</taxon>
    </lineage>
</organism>
<dbReference type="PROSITE" id="PS00316">
    <property type="entry name" value="THAUMATIN_1"/>
    <property type="match status" value="1"/>
</dbReference>
<feature type="disulfide bond" evidence="5">
    <location>
        <begin position="205"/>
        <end position="215"/>
    </location>
</feature>
<dbReference type="InterPro" id="IPR017949">
    <property type="entry name" value="Thaumatin_CS"/>
</dbReference>
<feature type="disulfide bond" evidence="5">
    <location>
        <begin position="94"/>
        <end position="104"/>
    </location>
</feature>
<comment type="subcellular location">
    <subcellularLocation>
        <location evidence="1">Secreted</location>
    </subcellularLocation>
</comment>
<feature type="disulfide bond" evidence="5">
    <location>
        <begin position="174"/>
        <end position="191"/>
    </location>
</feature>
<keyword evidence="7" id="KW-1185">Reference proteome</keyword>
<dbReference type="PROSITE" id="PS51367">
    <property type="entry name" value="THAUMATIN_2"/>
    <property type="match status" value="1"/>
</dbReference>
<evidence type="ECO:0000256" key="4">
    <source>
        <dbReference type="ARBA" id="ARBA00023157"/>
    </source>
</evidence>
<feature type="disulfide bond" evidence="5">
    <location>
        <begin position="195"/>
        <end position="204"/>
    </location>
</feature>
<feature type="disulfide bond" evidence="5">
    <location>
        <begin position="166"/>
        <end position="228"/>
    </location>
</feature>
<dbReference type="InterPro" id="IPR001938">
    <property type="entry name" value="Thaumatin"/>
</dbReference>
<dbReference type="CDD" id="cd09218">
    <property type="entry name" value="TLP-PA"/>
    <property type="match status" value="1"/>
</dbReference>
<keyword evidence="3" id="KW-0964">Secreted</keyword>
<dbReference type="AlphaFoldDB" id="A0AA86SCP6"/>
<keyword evidence="4 5" id="KW-1015">Disulfide bond</keyword>
<gene>
    <name evidence="6" type="ORF">AYBTSS11_LOCUS15098</name>
</gene>
<dbReference type="InterPro" id="IPR037176">
    <property type="entry name" value="Osmotin/thaumatin-like_sf"/>
</dbReference>
<evidence type="ECO:0008006" key="8">
    <source>
        <dbReference type="Google" id="ProtNLM"/>
    </source>
</evidence>
<protein>
    <recommendedName>
        <fullName evidence="8">Thaumatin-like protein</fullName>
    </recommendedName>
</protein>
<evidence type="ECO:0000256" key="2">
    <source>
        <dbReference type="ARBA" id="ARBA00010607"/>
    </source>
</evidence>
<dbReference type="PRINTS" id="PR00347">
    <property type="entry name" value="THAUMATIN"/>
</dbReference>
<evidence type="ECO:0000256" key="3">
    <source>
        <dbReference type="ARBA" id="ARBA00022525"/>
    </source>
</evidence>
<evidence type="ECO:0000313" key="7">
    <source>
        <dbReference type="Proteomes" id="UP001189624"/>
    </source>
</evidence>
<feature type="disulfide bond" evidence="5">
    <location>
        <begin position="109"/>
        <end position="115"/>
    </location>
</feature>
<dbReference type="Pfam" id="PF00314">
    <property type="entry name" value="Thaumatin"/>
    <property type="match status" value="1"/>
</dbReference>
<accession>A0AA86SCP6</accession>
<evidence type="ECO:0000313" key="6">
    <source>
        <dbReference type="EMBL" id="CAJ1952060.1"/>
    </source>
</evidence>
<dbReference type="EMBL" id="OY731401">
    <property type="protein sequence ID" value="CAJ1952060.1"/>
    <property type="molecule type" value="Genomic_DNA"/>
</dbReference>
<dbReference type="PANTHER" id="PTHR31048">
    <property type="entry name" value="OS03G0233200 PROTEIN"/>
    <property type="match status" value="1"/>
</dbReference>
<dbReference type="SUPFAM" id="SSF49870">
    <property type="entry name" value="Osmotin, thaumatin-like protein"/>
    <property type="match status" value="1"/>
</dbReference>